<dbReference type="InterPro" id="IPR056739">
    <property type="entry name" value="NfeD_membrane"/>
</dbReference>
<dbReference type="Pfam" id="PF01957">
    <property type="entry name" value="NfeD"/>
    <property type="match status" value="1"/>
</dbReference>
<evidence type="ECO:0000259" key="6">
    <source>
        <dbReference type="Pfam" id="PF01957"/>
    </source>
</evidence>
<keyword evidence="9" id="KW-1185">Reference proteome</keyword>
<accession>A0ABW0ECD1</accession>
<dbReference type="RefSeq" id="WP_378017185.1">
    <property type="nucleotide sequence ID" value="NZ_JBHSKT010000004.1"/>
</dbReference>
<dbReference type="InterPro" id="IPR002810">
    <property type="entry name" value="NfeD-like_C"/>
</dbReference>
<evidence type="ECO:0000256" key="3">
    <source>
        <dbReference type="ARBA" id="ARBA00022989"/>
    </source>
</evidence>
<evidence type="ECO:0000259" key="7">
    <source>
        <dbReference type="Pfam" id="PF24961"/>
    </source>
</evidence>
<sequence length="158" mass="17463">MDWITIVSLLVFGILLLVVEIILVPGTTVVGLAGIILMTIGVWLGFRDLGLVYGYWLLGVSVVITFLFVYIGLKKQTWQKFTLTTVNKGRVNEDNQLEVKIGEVGKTLSSLRPSGTGFFHETQIEVTTTGEFIPTGTSIRIVKVEPNKITVERAEQHA</sequence>
<proteinExistence type="predicted"/>
<evidence type="ECO:0000256" key="4">
    <source>
        <dbReference type="ARBA" id="ARBA00023136"/>
    </source>
</evidence>
<evidence type="ECO:0000256" key="1">
    <source>
        <dbReference type="ARBA" id="ARBA00004141"/>
    </source>
</evidence>
<gene>
    <name evidence="8" type="ORF">ACFPIB_09380</name>
</gene>
<keyword evidence="3 5" id="KW-1133">Transmembrane helix</keyword>
<evidence type="ECO:0000313" key="8">
    <source>
        <dbReference type="EMBL" id="MFC5270820.1"/>
    </source>
</evidence>
<feature type="domain" description="NfeD-like C-terminal" evidence="6">
    <location>
        <begin position="101"/>
        <end position="153"/>
    </location>
</feature>
<dbReference type="PANTHER" id="PTHR33507:SF3">
    <property type="entry name" value="INNER MEMBRANE PROTEIN YBBJ"/>
    <property type="match status" value="1"/>
</dbReference>
<dbReference type="Pfam" id="PF24961">
    <property type="entry name" value="NfeD_membrane"/>
    <property type="match status" value="1"/>
</dbReference>
<feature type="transmembrane region" description="Helical" evidence="5">
    <location>
        <begin position="29"/>
        <end position="46"/>
    </location>
</feature>
<dbReference type="InterPro" id="IPR012340">
    <property type="entry name" value="NA-bd_OB-fold"/>
</dbReference>
<keyword evidence="2 5" id="KW-0812">Transmembrane</keyword>
<keyword evidence="4 5" id="KW-0472">Membrane</keyword>
<dbReference type="Proteomes" id="UP001596161">
    <property type="component" value="Unassembled WGS sequence"/>
</dbReference>
<dbReference type="EMBL" id="JBHSKT010000004">
    <property type="protein sequence ID" value="MFC5270820.1"/>
    <property type="molecule type" value="Genomic_DNA"/>
</dbReference>
<feature type="domain" description="NfeD integral membrane" evidence="7">
    <location>
        <begin position="7"/>
        <end position="73"/>
    </location>
</feature>
<evidence type="ECO:0000313" key="9">
    <source>
        <dbReference type="Proteomes" id="UP001596161"/>
    </source>
</evidence>
<dbReference type="InterPro" id="IPR052165">
    <property type="entry name" value="Membrane_assoc_protease"/>
</dbReference>
<feature type="transmembrane region" description="Helical" evidence="5">
    <location>
        <begin position="52"/>
        <end position="73"/>
    </location>
</feature>
<comment type="caution">
    <text evidence="8">The sequence shown here is derived from an EMBL/GenBank/DDBJ whole genome shotgun (WGS) entry which is preliminary data.</text>
</comment>
<name>A0ABW0ECD1_9BACT</name>
<evidence type="ECO:0000256" key="2">
    <source>
        <dbReference type="ARBA" id="ARBA00022692"/>
    </source>
</evidence>
<protein>
    <submittedName>
        <fullName evidence="8">NfeD family protein</fullName>
    </submittedName>
</protein>
<dbReference type="PANTHER" id="PTHR33507">
    <property type="entry name" value="INNER MEMBRANE PROTEIN YBBJ"/>
    <property type="match status" value="1"/>
</dbReference>
<comment type="subcellular location">
    <subcellularLocation>
        <location evidence="1">Membrane</location>
        <topology evidence="1">Multi-pass membrane protein</topology>
    </subcellularLocation>
</comment>
<dbReference type="Gene3D" id="2.40.50.140">
    <property type="entry name" value="Nucleic acid-binding proteins"/>
    <property type="match status" value="1"/>
</dbReference>
<reference evidence="9" key="1">
    <citation type="journal article" date="2019" name="Int. J. Syst. Evol. Microbiol.">
        <title>The Global Catalogue of Microorganisms (GCM) 10K type strain sequencing project: providing services to taxonomists for standard genome sequencing and annotation.</title>
        <authorList>
            <consortium name="The Broad Institute Genomics Platform"/>
            <consortium name="The Broad Institute Genome Sequencing Center for Infectious Disease"/>
            <person name="Wu L."/>
            <person name="Ma J."/>
        </authorList>
    </citation>
    <scope>NUCLEOTIDE SEQUENCE [LARGE SCALE GENOMIC DNA]</scope>
    <source>
        <strain evidence="9">KACC 12602</strain>
    </source>
</reference>
<evidence type="ECO:0000256" key="5">
    <source>
        <dbReference type="SAM" id="Phobius"/>
    </source>
</evidence>
<feature type="transmembrane region" description="Helical" evidence="5">
    <location>
        <begin position="6"/>
        <end position="24"/>
    </location>
</feature>
<organism evidence="8 9">
    <name type="scientific">Adhaeribacter terreus</name>
    <dbReference type="NCBI Taxonomy" id="529703"/>
    <lineage>
        <taxon>Bacteria</taxon>
        <taxon>Pseudomonadati</taxon>
        <taxon>Bacteroidota</taxon>
        <taxon>Cytophagia</taxon>
        <taxon>Cytophagales</taxon>
        <taxon>Hymenobacteraceae</taxon>
        <taxon>Adhaeribacter</taxon>
    </lineage>
</organism>